<name>A0ABS5ZJY3_9GAMM</name>
<feature type="non-terminal residue" evidence="2">
    <location>
        <position position="119"/>
    </location>
</feature>
<gene>
    <name evidence="2" type="ORF">KCG35_25445</name>
</gene>
<dbReference type="Proteomes" id="UP000690515">
    <property type="component" value="Unassembled WGS sequence"/>
</dbReference>
<evidence type="ECO:0000313" key="3">
    <source>
        <dbReference type="Proteomes" id="UP000690515"/>
    </source>
</evidence>
<keyword evidence="1" id="KW-0732">Signal</keyword>
<feature type="chain" id="PRO_5046510803" description="Lipoprotein" evidence="1">
    <location>
        <begin position="18"/>
        <end position="119"/>
    </location>
</feature>
<proteinExistence type="predicted"/>
<evidence type="ECO:0000256" key="1">
    <source>
        <dbReference type="SAM" id="SignalP"/>
    </source>
</evidence>
<evidence type="ECO:0000313" key="2">
    <source>
        <dbReference type="EMBL" id="MBU2714399.1"/>
    </source>
</evidence>
<sequence length="119" mass="13755">MKYFILVLLFLSSCAIKSNDSDWSVSYVWTSGWGYGTVFTLHSNGKILNSKHNTQCEETVDSVSLLEIEEKIIKVNRLTPKGTKIEYLDNCADERQNNISITYGDQKRVFKYSQLKECW</sequence>
<feature type="signal peptide" evidence="1">
    <location>
        <begin position="1"/>
        <end position="17"/>
    </location>
</feature>
<protein>
    <recommendedName>
        <fullName evidence="4">Lipoprotein</fullName>
    </recommendedName>
</protein>
<organism evidence="2 3">
    <name type="scientific">Zooshikella harenae</name>
    <dbReference type="NCBI Taxonomy" id="2827238"/>
    <lineage>
        <taxon>Bacteria</taxon>
        <taxon>Pseudomonadati</taxon>
        <taxon>Pseudomonadota</taxon>
        <taxon>Gammaproteobacteria</taxon>
        <taxon>Oceanospirillales</taxon>
        <taxon>Zooshikellaceae</taxon>
        <taxon>Zooshikella</taxon>
    </lineage>
</organism>
<reference evidence="2 3" key="1">
    <citation type="submission" date="2021-04" db="EMBL/GenBank/DDBJ databases">
        <authorList>
            <person name="Pira H."/>
            <person name="Risdian C."/>
            <person name="Wink J."/>
        </authorList>
    </citation>
    <scope>NUCLEOTIDE SEQUENCE [LARGE SCALE GENOMIC DNA]</scope>
    <source>
        <strain evidence="2 3">WH53</strain>
    </source>
</reference>
<accession>A0ABS5ZJY3</accession>
<keyword evidence="3" id="KW-1185">Reference proteome</keyword>
<evidence type="ECO:0008006" key="4">
    <source>
        <dbReference type="Google" id="ProtNLM"/>
    </source>
</evidence>
<dbReference type="RefSeq" id="WP_215822651.1">
    <property type="nucleotide sequence ID" value="NZ_JAGSOY010000258.1"/>
</dbReference>
<dbReference type="EMBL" id="JAGSOY010000258">
    <property type="protein sequence ID" value="MBU2714399.1"/>
    <property type="molecule type" value="Genomic_DNA"/>
</dbReference>
<comment type="caution">
    <text evidence="2">The sequence shown here is derived from an EMBL/GenBank/DDBJ whole genome shotgun (WGS) entry which is preliminary data.</text>
</comment>